<proteinExistence type="predicted"/>
<gene>
    <name evidence="2" type="ORF">A2V54_03245</name>
</gene>
<feature type="compositionally biased region" description="Basic residues" evidence="1">
    <location>
        <begin position="178"/>
        <end position="189"/>
    </location>
</feature>
<feature type="region of interest" description="Disordered" evidence="1">
    <location>
        <begin position="131"/>
        <end position="210"/>
    </location>
</feature>
<accession>A0A1F4UHA9</accession>
<protein>
    <submittedName>
        <fullName evidence="2">Uncharacterized protein</fullName>
    </submittedName>
</protein>
<dbReference type="Proteomes" id="UP000176583">
    <property type="component" value="Unassembled WGS sequence"/>
</dbReference>
<sequence>MDGKAKVRTIRLVCSVCVKEGKTEPVETPETHVWVPALLERWIPEHKRRQGFISLKDAVAKDARFAVLIKERNGREEADQLCSKHGIALRAAKIWTDQLSVILERKAKAAERKATEAFSSIGSILAGKQQAAAAESQDDESGDDAGAQAIAEQEEVQRKLAAAAEARRIESEGEPTVKGRKPRKPRASTKGRAEDSLRQEIDEAMQGDAS</sequence>
<name>A0A1F4UHA9_UNCKA</name>
<comment type="caution">
    <text evidence="2">The sequence shown here is derived from an EMBL/GenBank/DDBJ whole genome shotgun (WGS) entry which is preliminary data.</text>
</comment>
<feature type="compositionally biased region" description="Basic and acidic residues" evidence="1">
    <location>
        <begin position="191"/>
        <end position="201"/>
    </location>
</feature>
<evidence type="ECO:0000313" key="3">
    <source>
        <dbReference type="Proteomes" id="UP000176583"/>
    </source>
</evidence>
<organism evidence="2 3">
    <name type="scientific">candidate division WWE3 bacterium RBG_19FT_COMBO_53_11</name>
    <dbReference type="NCBI Taxonomy" id="1802613"/>
    <lineage>
        <taxon>Bacteria</taxon>
        <taxon>Katanobacteria</taxon>
    </lineage>
</organism>
<evidence type="ECO:0000313" key="2">
    <source>
        <dbReference type="EMBL" id="OGC44365.1"/>
    </source>
</evidence>
<reference evidence="2 3" key="1">
    <citation type="journal article" date="2016" name="Nat. Commun.">
        <title>Thousands of microbial genomes shed light on interconnected biogeochemical processes in an aquifer system.</title>
        <authorList>
            <person name="Anantharaman K."/>
            <person name="Brown C.T."/>
            <person name="Hug L.A."/>
            <person name="Sharon I."/>
            <person name="Castelle C.J."/>
            <person name="Probst A.J."/>
            <person name="Thomas B.C."/>
            <person name="Singh A."/>
            <person name="Wilkins M.J."/>
            <person name="Karaoz U."/>
            <person name="Brodie E.L."/>
            <person name="Williams K.H."/>
            <person name="Hubbard S.S."/>
            <person name="Banfield J.F."/>
        </authorList>
    </citation>
    <scope>NUCLEOTIDE SEQUENCE [LARGE SCALE GENOMIC DNA]</scope>
</reference>
<feature type="compositionally biased region" description="Basic and acidic residues" evidence="1">
    <location>
        <begin position="165"/>
        <end position="177"/>
    </location>
</feature>
<dbReference type="EMBL" id="MEUW01000021">
    <property type="protein sequence ID" value="OGC44365.1"/>
    <property type="molecule type" value="Genomic_DNA"/>
</dbReference>
<dbReference type="AlphaFoldDB" id="A0A1F4UHA9"/>
<evidence type="ECO:0000256" key="1">
    <source>
        <dbReference type="SAM" id="MobiDB-lite"/>
    </source>
</evidence>